<organism evidence="18 19">
    <name type="scientific">Tuber borchii</name>
    <name type="common">White truffle</name>
    <dbReference type="NCBI Taxonomy" id="42251"/>
    <lineage>
        <taxon>Eukaryota</taxon>
        <taxon>Fungi</taxon>
        <taxon>Dikarya</taxon>
        <taxon>Ascomycota</taxon>
        <taxon>Pezizomycotina</taxon>
        <taxon>Pezizomycetes</taxon>
        <taxon>Pezizales</taxon>
        <taxon>Tuberaceae</taxon>
        <taxon>Tuber</taxon>
    </lineage>
</organism>
<dbReference type="InterPro" id="IPR015424">
    <property type="entry name" value="PyrdxlP-dep_Trfase"/>
</dbReference>
<keyword evidence="10" id="KW-0443">Lipid metabolism</keyword>
<keyword evidence="7 16" id="KW-0663">Pyridoxal phosphate</keyword>
<evidence type="ECO:0000256" key="11">
    <source>
        <dbReference type="ARBA" id="ARBA00023136"/>
    </source>
</evidence>
<dbReference type="Pfam" id="PF00282">
    <property type="entry name" value="Pyridoxal_deC"/>
    <property type="match status" value="1"/>
</dbReference>
<dbReference type="GO" id="GO:0005789">
    <property type="term" value="C:endoplasmic reticulum membrane"/>
    <property type="evidence" value="ECO:0007669"/>
    <property type="project" value="UniProtKB-SubCell"/>
</dbReference>
<evidence type="ECO:0000313" key="19">
    <source>
        <dbReference type="Proteomes" id="UP000244722"/>
    </source>
</evidence>
<evidence type="ECO:0000256" key="14">
    <source>
        <dbReference type="ARBA" id="ARBA00038965"/>
    </source>
</evidence>
<dbReference type="Gene3D" id="3.40.640.10">
    <property type="entry name" value="Type I PLP-dependent aspartate aminotransferase-like (Major domain)"/>
    <property type="match status" value="1"/>
</dbReference>
<dbReference type="AlphaFoldDB" id="A0A2T6ZGN0"/>
<gene>
    <name evidence="18" type="ORF">B9Z19DRAFT_1055671</name>
</gene>
<dbReference type="GO" id="GO:0019752">
    <property type="term" value="P:carboxylic acid metabolic process"/>
    <property type="evidence" value="ECO:0007669"/>
    <property type="project" value="InterPro"/>
</dbReference>
<dbReference type="CDD" id="cd06450">
    <property type="entry name" value="DOPA_deC_like"/>
    <property type="match status" value="1"/>
</dbReference>
<comment type="subcellular location">
    <subcellularLocation>
        <location evidence="2">Endoplasmic reticulum membrane</location>
        <topology evidence="2">Single-pass membrane protein</topology>
    </subcellularLocation>
</comment>
<dbReference type="PANTHER" id="PTHR42735:SF6">
    <property type="entry name" value="SPHINGOSINE-1-PHOSPHATE LYASE 1"/>
    <property type="match status" value="1"/>
</dbReference>
<dbReference type="InterPro" id="IPR015422">
    <property type="entry name" value="PyrdxlP-dep_Trfase_small"/>
</dbReference>
<reference evidence="18 19" key="1">
    <citation type="submission" date="2017-04" db="EMBL/GenBank/DDBJ databases">
        <title>Draft genome sequence of Tuber borchii Vittad., a whitish edible truffle.</title>
        <authorList>
            <consortium name="DOE Joint Genome Institute"/>
            <person name="Murat C."/>
            <person name="Kuo A."/>
            <person name="Barry K.W."/>
            <person name="Clum A."/>
            <person name="Dockter R.B."/>
            <person name="Fauchery L."/>
            <person name="Iotti M."/>
            <person name="Kohler A."/>
            <person name="Labutti K."/>
            <person name="Lindquist E.A."/>
            <person name="Lipzen A."/>
            <person name="Ohm R.A."/>
            <person name="Wang M."/>
            <person name="Grigoriev I.V."/>
            <person name="Zambonelli A."/>
            <person name="Martin F.M."/>
        </authorList>
    </citation>
    <scope>NUCLEOTIDE SEQUENCE [LARGE SCALE GENOMIC DNA]</scope>
    <source>
        <strain evidence="18 19">Tbo3840</strain>
    </source>
</reference>
<dbReference type="Proteomes" id="UP000244722">
    <property type="component" value="Unassembled WGS sequence"/>
</dbReference>
<evidence type="ECO:0000256" key="12">
    <source>
        <dbReference type="ARBA" id="ARBA00023239"/>
    </source>
</evidence>
<keyword evidence="11" id="KW-0472">Membrane</keyword>
<keyword evidence="19" id="KW-1185">Reference proteome</keyword>
<dbReference type="Gene3D" id="3.90.1150.10">
    <property type="entry name" value="Aspartate Aminotransferase, domain 1"/>
    <property type="match status" value="1"/>
</dbReference>
<keyword evidence="6" id="KW-0256">Endoplasmic reticulum</keyword>
<evidence type="ECO:0000256" key="4">
    <source>
        <dbReference type="ARBA" id="ARBA00004991"/>
    </source>
</evidence>
<dbReference type="PANTHER" id="PTHR42735">
    <property type="match status" value="1"/>
</dbReference>
<comment type="pathway">
    <text evidence="3">Lipid metabolism; sphingolipid metabolism.</text>
</comment>
<dbReference type="InterPro" id="IPR015421">
    <property type="entry name" value="PyrdxlP-dep_Trfase_major"/>
</dbReference>
<evidence type="ECO:0000256" key="3">
    <source>
        <dbReference type="ARBA" id="ARBA00004760"/>
    </source>
</evidence>
<feature type="modified residue" description="N6-(pyridoxal phosphate)lysine" evidence="16">
    <location>
        <position position="356"/>
    </location>
</feature>
<evidence type="ECO:0000256" key="13">
    <source>
        <dbReference type="ARBA" id="ARBA00038302"/>
    </source>
</evidence>
<evidence type="ECO:0000256" key="8">
    <source>
        <dbReference type="ARBA" id="ARBA00022919"/>
    </source>
</evidence>
<dbReference type="GO" id="GO:0030170">
    <property type="term" value="F:pyridoxal phosphate binding"/>
    <property type="evidence" value="ECO:0007669"/>
    <property type="project" value="InterPro"/>
</dbReference>
<dbReference type="InterPro" id="IPR050477">
    <property type="entry name" value="GrpII_AminoAcid_Decarb"/>
</dbReference>
<dbReference type="STRING" id="42251.A0A2T6ZGN0"/>
<evidence type="ECO:0000256" key="1">
    <source>
        <dbReference type="ARBA" id="ARBA00001933"/>
    </source>
</evidence>
<proteinExistence type="inferred from homology"/>
<evidence type="ECO:0000313" key="18">
    <source>
        <dbReference type="EMBL" id="PUU74653.1"/>
    </source>
</evidence>
<dbReference type="EMBL" id="NESQ01000283">
    <property type="protein sequence ID" value="PUU74653.1"/>
    <property type="molecule type" value="Genomic_DNA"/>
</dbReference>
<dbReference type="GO" id="GO:0016740">
    <property type="term" value="F:transferase activity"/>
    <property type="evidence" value="ECO:0007669"/>
    <property type="project" value="UniProtKB-KW"/>
</dbReference>
<keyword evidence="9" id="KW-1133">Transmembrane helix</keyword>
<comment type="cofactor">
    <cofactor evidence="1 16 17">
        <name>pyridoxal 5'-phosphate</name>
        <dbReference type="ChEBI" id="CHEBI:597326"/>
    </cofactor>
</comment>
<evidence type="ECO:0000256" key="7">
    <source>
        <dbReference type="ARBA" id="ARBA00022898"/>
    </source>
</evidence>
<dbReference type="GO" id="GO:0008117">
    <property type="term" value="F:sphinganine-1-phosphate aldolase activity"/>
    <property type="evidence" value="ECO:0007669"/>
    <property type="project" value="UniProtKB-EC"/>
</dbReference>
<keyword evidence="5" id="KW-0812">Transmembrane</keyword>
<dbReference type="InterPro" id="IPR002129">
    <property type="entry name" value="PyrdxlP-dep_de-COase"/>
</dbReference>
<keyword evidence="8" id="KW-0746">Sphingolipid metabolism</keyword>
<evidence type="ECO:0000256" key="15">
    <source>
        <dbReference type="ARBA" id="ARBA00042568"/>
    </source>
</evidence>
<evidence type="ECO:0000256" key="17">
    <source>
        <dbReference type="RuleBase" id="RU000382"/>
    </source>
</evidence>
<comment type="similarity">
    <text evidence="13">Belongs to the group II decarboxylase family. Sphingosine-1-phosphate lyase subfamily.</text>
</comment>
<name>A0A2T6ZGN0_TUBBO</name>
<comment type="pathway">
    <text evidence="4">Sphingolipid metabolism.</text>
</comment>
<evidence type="ECO:0000256" key="16">
    <source>
        <dbReference type="PIRSR" id="PIRSR602129-50"/>
    </source>
</evidence>
<protein>
    <recommendedName>
        <fullName evidence="14">sphinganine-1-phosphate aldolase</fullName>
        <ecNumber evidence="14">4.1.2.27</ecNumber>
    </recommendedName>
    <alternativeName>
        <fullName evidence="15">Sphingosine-1-phosphate aldolase</fullName>
    </alternativeName>
</protein>
<evidence type="ECO:0000256" key="9">
    <source>
        <dbReference type="ARBA" id="ARBA00022989"/>
    </source>
</evidence>
<evidence type="ECO:0000256" key="5">
    <source>
        <dbReference type="ARBA" id="ARBA00022692"/>
    </source>
</evidence>
<keyword evidence="12 17" id="KW-0456">Lyase</keyword>
<sequence length="561" mass="60800">MTGSSRVPVSLRNFASSKKAAVKNSSFLLLNLDLFRNIVFAFFILRHFRRAVRKLRGRGVFGTLVDFYSAVQRYSYGIFLNFPGIRSKVQSQVDEALKKMEDKLVPKGPGVTRFLALPKEGMTELQVKEELKKLSEMEHASWEEGKVSGAVYHGGDDLLNLQNEASRIFSISNPMHPDVFPGVRKMEAEIVAMVLAMFNAPSGAGGITTSGGTESILMACLSARTKAYVERGVSEPEIIVPSTAHAAFDKAGHYFGLTVHHVAVDPVTFKVDLKAVSRLVNYNTVLIAGSAPNFPHGILDDIVGLSKIALRRRIPLHVDACLGSFLIPFLEKAGYPTEPFDFRVKGVTSVSCDTHKYGFAPKGSSVVLFRTKKLRSYGYFVSATWPGGIYASPSLAGSRAGSLIAGAWASLMSQGENGYTNSCRDIVGAAKEIESGIRERLHPDLFILGEPMVSVVAFSSKTLNIYEVADELSSLGWHLNALQDPPALHIACTRPTVSVVETFLKDLEKAVQSVKLRGEGEPGSKAAVGEITALYGVAGSLPNKSVINTMATGFIDTLYKA</sequence>
<dbReference type="OrthoDB" id="10254570at2759"/>
<dbReference type="Gene3D" id="6.10.140.2150">
    <property type="match status" value="1"/>
</dbReference>
<dbReference type="EC" id="4.1.2.27" evidence="14"/>
<dbReference type="SUPFAM" id="SSF53383">
    <property type="entry name" value="PLP-dependent transferases"/>
    <property type="match status" value="1"/>
</dbReference>
<evidence type="ECO:0000256" key="6">
    <source>
        <dbReference type="ARBA" id="ARBA00022824"/>
    </source>
</evidence>
<dbReference type="FunFam" id="3.40.640.10:FF:000020">
    <property type="entry name" value="sphingosine-1-phosphate lyase 1"/>
    <property type="match status" value="1"/>
</dbReference>
<evidence type="ECO:0000256" key="2">
    <source>
        <dbReference type="ARBA" id="ARBA00004389"/>
    </source>
</evidence>
<comment type="caution">
    <text evidence="18">The sequence shown here is derived from an EMBL/GenBank/DDBJ whole genome shotgun (WGS) entry which is preliminary data.</text>
</comment>
<accession>A0A2T6ZGN0</accession>
<evidence type="ECO:0000256" key="10">
    <source>
        <dbReference type="ARBA" id="ARBA00023098"/>
    </source>
</evidence>
<keyword evidence="18" id="KW-0808">Transferase</keyword>
<dbReference type="GO" id="GO:0030149">
    <property type="term" value="P:sphingolipid catabolic process"/>
    <property type="evidence" value="ECO:0007669"/>
    <property type="project" value="TreeGrafter"/>
</dbReference>